<dbReference type="PANTHER" id="PTHR31088">
    <property type="entry name" value="MEMBRANE-ASSOCIATED PROTEIN VIPP1, CHLOROPLASTIC"/>
    <property type="match status" value="1"/>
</dbReference>
<name>A0A3B1ATR2_9ZZZZ</name>
<evidence type="ECO:0000313" key="3">
    <source>
        <dbReference type="EMBL" id="VAX07162.1"/>
    </source>
</evidence>
<feature type="coiled-coil region" evidence="2">
    <location>
        <begin position="33"/>
        <end position="60"/>
    </location>
</feature>
<evidence type="ECO:0008006" key="4">
    <source>
        <dbReference type="Google" id="ProtNLM"/>
    </source>
</evidence>
<keyword evidence="2" id="KW-0175">Coiled coil</keyword>
<evidence type="ECO:0000256" key="2">
    <source>
        <dbReference type="SAM" id="Coils"/>
    </source>
</evidence>
<dbReference type="Pfam" id="PF04012">
    <property type="entry name" value="PspA_IM30"/>
    <property type="match status" value="1"/>
</dbReference>
<gene>
    <name evidence="3" type="ORF">MNBD_GAMMA26-1438</name>
</gene>
<sequence>MALITRVSRLFRADFNAVLDHIEEPDLLLKQAIREMEEALAQDEQQIRLLEHEHGQLKGRESSLNQSLAEIDEELDLCFESSQEKLARTVVKRKLEMQQFYKNTVHKRHALAEQITGLKSQLQENRDRLSSMQQKAELFTDSETAQGSNTPWEKSIISIQDEDIDIAFLKEQQKRNQS</sequence>
<evidence type="ECO:0000256" key="1">
    <source>
        <dbReference type="ARBA" id="ARBA00043985"/>
    </source>
</evidence>
<accession>A0A3B1ATR2</accession>
<proteinExistence type="inferred from homology"/>
<comment type="similarity">
    <text evidence="1">Belongs to the PspA/Vipp/IM30 family.</text>
</comment>
<reference evidence="3" key="1">
    <citation type="submission" date="2018-06" db="EMBL/GenBank/DDBJ databases">
        <authorList>
            <person name="Zhirakovskaya E."/>
        </authorList>
    </citation>
    <scope>NUCLEOTIDE SEQUENCE</scope>
</reference>
<organism evidence="3">
    <name type="scientific">hydrothermal vent metagenome</name>
    <dbReference type="NCBI Taxonomy" id="652676"/>
    <lineage>
        <taxon>unclassified sequences</taxon>
        <taxon>metagenomes</taxon>
        <taxon>ecological metagenomes</taxon>
    </lineage>
</organism>
<dbReference type="EMBL" id="UOFX01000021">
    <property type="protein sequence ID" value="VAX07162.1"/>
    <property type="molecule type" value="Genomic_DNA"/>
</dbReference>
<protein>
    <recommendedName>
        <fullName evidence="4">Phage shock protein A</fullName>
    </recommendedName>
</protein>
<dbReference type="InterPro" id="IPR007157">
    <property type="entry name" value="PspA_VIPP1"/>
</dbReference>
<dbReference type="AlphaFoldDB" id="A0A3B1ATR2"/>
<dbReference type="PANTHER" id="PTHR31088:SF6">
    <property type="entry name" value="PHAGE SHOCK PROTEIN A"/>
    <property type="match status" value="1"/>
</dbReference>